<dbReference type="AlphaFoldDB" id="A0A6N7XN41"/>
<accession>A0A6N7XN41</accession>
<evidence type="ECO:0000313" key="2">
    <source>
        <dbReference type="EMBL" id="MST72364.1"/>
    </source>
</evidence>
<comment type="caution">
    <text evidence="2">The sequence shown here is derived from an EMBL/GenBank/DDBJ whole genome shotgun (WGS) entry which is preliminary data.</text>
</comment>
<keyword evidence="3" id="KW-1185">Reference proteome</keyword>
<dbReference type="EMBL" id="VUNC01000002">
    <property type="protein sequence ID" value="MST72364.1"/>
    <property type="molecule type" value="Genomic_DNA"/>
</dbReference>
<feature type="transmembrane region" description="Helical" evidence="1">
    <location>
        <begin position="120"/>
        <end position="144"/>
    </location>
</feature>
<keyword evidence="1" id="KW-0472">Membrane</keyword>
<dbReference type="Proteomes" id="UP000469325">
    <property type="component" value="Unassembled WGS sequence"/>
</dbReference>
<feature type="transmembrane region" description="Helical" evidence="1">
    <location>
        <begin position="64"/>
        <end position="81"/>
    </location>
</feature>
<dbReference type="RefSeq" id="WP_154434353.1">
    <property type="nucleotide sequence ID" value="NZ_VUNC01000002.1"/>
</dbReference>
<feature type="transmembrane region" description="Helical" evidence="1">
    <location>
        <begin position="21"/>
        <end position="44"/>
    </location>
</feature>
<evidence type="ECO:0000313" key="3">
    <source>
        <dbReference type="Proteomes" id="UP000469325"/>
    </source>
</evidence>
<protein>
    <recommendedName>
        <fullName evidence="4">DUF3021 domain-containing protein</fullName>
    </recommendedName>
</protein>
<name>A0A6N7XN41_9ACTN</name>
<gene>
    <name evidence="2" type="ORF">FYJ68_04475</name>
</gene>
<sequence>MDSLKRDLAYGVFDGDEHESAGRAVTMGLFVGSSWAVVAILAWVVSEAVASGGLDESTRGASSWVLACLAGGVLQQLWFNFRLTSRLGYGGRVAGFGITYFVALAGCAVLGQWLPAGKLLAWAGFAGLYLVILAVLTLAFTMAFRRRRAEYQDVLDRFHRDRG</sequence>
<proteinExistence type="predicted"/>
<organism evidence="2 3">
    <name type="scientific">Olsenella porci</name>
    <dbReference type="NCBI Taxonomy" id="2652279"/>
    <lineage>
        <taxon>Bacteria</taxon>
        <taxon>Bacillati</taxon>
        <taxon>Actinomycetota</taxon>
        <taxon>Coriobacteriia</taxon>
        <taxon>Coriobacteriales</taxon>
        <taxon>Atopobiaceae</taxon>
        <taxon>Olsenella</taxon>
    </lineage>
</organism>
<keyword evidence="1" id="KW-1133">Transmembrane helix</keyword>
<evidence type="ECO:0008006" key="4">
    <source>
        <dbReference type="Google" id="ProtNLM"/>
    </source>
</evidence>
<evidence type="ECO:0000256" key="1">
    <source>
        <dbReference type="SAM" id="Phobius"/>
    </source>
</evidence>
<keyword evidence="1" id="KW-0812">Transmembrane</keyword>
<reference evidence="2 3" key="1">
    <citation type="submission" date="2019-08" db="EMBL/GenBank/DDBJ databases">
        <title>In-depth cultivation of the pig gut microbiome towards novel bacterial diversity and tailored functional studies.</title>
        <authorList>
            <person name="Wylensek D."/>
            <person name="Hitch T.C.A."/>
            <person name="Clavel T."/>
        </authorList>
    </citation>
    <scope>NUCLEOTIDE SEQUENCE [LARGE SCALE GENOMIC DNA]</scope>
    <source>
        <strain evidence="2 3">CA-Schmier-601-WT-1</strain>
    </source>
</reference>
<feature type="transmembrane region" description="Helical" evidence="1">
    <location>
        <begin position="93"/>
        <end position="114"/>
    </location>
</feature>